<dbReference type="GO" id="GO:0016301">
    <property type="term" value="F:kinase activity"/>
    <property type="evidence" value="ECO:0007669"/>
    <property type="project" value="UniProtKB-KW"/>
</dbReference>
<evidence type="ECO:0000256" key="5">
    <source>
        <dbReference type="ARBA" id="ARBA00022723"/>
    </source>
</evidence>
<dbReference type="InterPro" id="IPR045540">
    <property type="entry name" value="YegS/DAGK_C"/>
</dbReference>
<dbReference type="RefSeq" id="WP_073337612.1">
    <property type="nucleotide sequence ID" value="NZ_FQXM01000006.1"/>
</dbReference>
<keyword evidence="10" id="KW-0443">Lipid metabolism</keyword>
<evidence type="ECO:0000256" key="9">
    <source>
        <dbReference type="ARBA" id="ARBA00022842"/>
    </source>
</evidence>
<dbReference type="InterPro" id="IPR016064">
    <property type="entry name" value="NAD/diacylglycerol_kinase_sf"/>
</dbReference>
<dbReference type="GO" id="GO:0005524">
    <property type="term" value="F:ATP binding"/>
    <property type="evidence" value="ECO:0007669"/>
    <property type="project" value="UniProtKB-KW"/>
</dbReference>
<dbReference type="PANTHER" id="PTHR12358:SF106">
    <property type="entry name" value="LIPID KINASE YEGS"/>
    <property type="match status" value="1"/>
</dbReference>
<dbReference type="InterPro" id="IPR017438">
    <property type="entry name" value="ATP-NAD_kinase_N"/>
</dbReference>
<keyword evidence="15" id="KW-1185">Reference proteome</keyword>
<organism evidence="14 15">
    <name type="scientific">Clostridium grantii DSM 8605</name>
    <dbReference type="NCBI Taxonomy" id="1121316"/>
    <lineage>
        <taxon>Bacteria</taxon>
        <taxon>Bacillati</taxon>
        <taxon>Bacillota</taxon>
        <taxon>Clostridia</taxon>
        <taxon>Eubacteriales</taxon>
        <taxon>Clostridiaceae</taxon>
        <taxon>Clostridium</taxon>
    </lineage>
</organism>
<name>A0A1M5TG24_9CLOT</name>
<evidence type="ECO:0000256" key="4">
    <source>
        <dbReference type="ARBA" id="ARBA00022679"/>
    </source>
</evidence>
<comment type="cofactor">
    <cofactor evidence="1">
        <name>Mg(2+)</name>
        <dbReference type="ChEBI" id="CHEBI:18420"/>
    </cofactor>
</comment>
<dbReference type="Pfam" id="PF19279">
    <property type="entry name" value="YegS_C"/>
    <property type="match status" value="1"/>
</dbReference>
<dbReference type="SMART" id="SM00046">
    <property type="entry name" value="DAGKc"/>
    <property type="match status" value="1"/>
</dbReference>
<feature type="domain" description="DAGKc" evidence="13">
    <location>
        <begin position="1"/>
        <end position="130"/>
    </location>
</feature>
<dbReference type="InterPro" id="IPR001206">
    <property type="entry name" value="Diacylglycerol_kinase_cat_dom"/>
</dbReference>
<dbReference type="GO" id="GO:0008654">
    <property type="term" value="P:phospholipid biosynthetic process"/>
    <property type="evidence" value="ECO:0007669"/>
    <property type="project" value="UniProtKB-KW"/>
</dbReference>
<keyword evidence="3" id="KW-0444">Lipid biosynthesis</keyword>
<dbReference type="InterPro" id="IPR050187">
    <property type="entry name" value="Lipid_Phosphate_FormReg"/>
</dbReference>
<proteinExistence type="inferred from homology"/>
<protein>
    <submittedName>
        <fullName evidence="14">Lipid kinase, YegS/Rv2252/BmrU family</fullName>
    </submittedName>
</protein>
<dbReference type="SUPFAM" id="SSF111331">
    <property type="entry name" value="NAD kinase/diacylglycerol kinase-like"/>
    <property type="match status" value="1"/>
</dbReference>
<sequence length="296" mass="33107">MNHLFIINPNAGKGKSLEIIPLIEKIFKNMKDQYIIEITKSPGDATLIAKKYSSQKDYTIYSVGGDGTLNEVLNGMVNTNSQLAIIPTGSGNDFIKSISRKNEFNLENILIDTISGTSKKTDVAIVNARYFINISSIGFDADVVRNAMKFKKLPFIPSKLSYLFSIFLTVFSHKNKNLEIILDDNKIYTKITLMALCNGKFYGGGMLVAPQAKLCDGYFDVCLVEDLSIFKILTLFPKLIKGKHGEIKEVSFFKSRKAIIKSEKELNLNIDGELVQAKHIEFEIKPNAINVVYPSE</sequence>
<accession>A0A1M5TG24</accession>
<evidence type="ECO:0000256" key="12">
    <source>
        <dbReference type="ARBA" id="ARBA00023264"/>
    </source>
</evidence>
<keyword evidence="7 14" id="KW-0418">Kinase</keyword>
<keyword evidence="8" id="KW-0067">ATP-binding</keyword>
<evidence type="ECO:0000256" key="3">
    <source>
        <dbReference type="ARBA" id="ARBA00022516"/>
    </source>
</evidence>
<keyword evidence="12" id="KW-1208">Phospholipid metabolism</keyword>
<dbReference type="GO" id="GO:0046872">
    <property type="term" value="F:metal ion binding"/>
    <property type="evidence" value="ECO:0007669"/>
    <property type="project" value="UniProtKB-KW"/>
</dbReference>
<comment type="similarity">
    <text evidence="2">Belongs to the diacylglycerol/lipid kinase family.</text>
</comment>
<reference evidence="14 15" key="1">
    <citation type="submission" date="2016-11" db="EMBL/GenBank/DDBJ databases">
        <authorList>
            <person name="Jaros S."/>
            <person name="Januszkiewicz K."/>
            <person name="Wedrychowicz H."/>
        </authorList>
    </citation>
    <scope>NUCLEOTIDE SEQUENCE [LARGE SCALE GENOMIC DNA]</scope>
    <source>
        <strain evidence="14 15">DSM 8605</strain>
    </source>
</reference>
<evidence type="ECO:0000256" key="11">
    <source>
        <dbReference type="ARBA" id="ARBA00023209"/>
    </source>
</evidence>
<evidence type="ECO:0000259" key="13">
    <source>
        <dbReference type="PROSITE" id="PS50146"/>
    </source>
</evidence>
<evidence type="ECO:0000256" key="10">
    <source>
        <dbReference type="ARBA" id="ARBA00023098"/>
    </source>
</evidence>
<dbReference type="EMBL" id="FQXM01000006">
    <property type="protein sequence ID" value="SHH49775.1"/>
    <property type="molecule type" value="Genomic_DNA"/>
</dbReference>
<evidence type="ECO:0000313" key="14">
    <source>
        <dbReference type="EMBL" id="SHH49775.1"/>
    </source>
</evidence>
<dbReference type="AlphaFoldDB" id="A0A1M5TG24"/>
<dbReference type="GO" id="GO:0005886">
    <property type="term" value="C:plasma membrane"/>
    <property type="evidence" value="ECO:0007669"/>
    <property type="project" value="TreeGrafter"/>
</dbReference>
<dbReference type="Proteomes" id="UP000184447">
    <property type="component" value="Unassembled WGS sequence"/>
</dbReference>
<evidence type="ECO:0000313" key="15">
    <source>
        <dbReference type="Proteomes" id="UP000184447"/>
    </source>
</evidence>
<keyword evidence="4" id="KW-0808">Transferase</keyword>
<dbReference type="Pfam" id="PF00781">
    <property type="entry name" value="DAGK_cat"/>
    <property type="match status" value="1"/>
</dbReference>
<evidence type="ECO:0000256" key="1">
    <source>
        <dbReference type="ARBA" id="ARBA00001946"/>
    </source>
</evidence>
<dbReference type="STRING" id="1121316.SAMN02745207_01285"/>
<dbReference type="NCBIfam" id="TIGR00147">
    <property type="entry name" value="YegS/Rv2252/BmrU family lipid kinase"/>
    <property type="match status" value="1"/>
</dbReference>
<keyword evidence="5" id="KW-0479">Metal-binding</keyword>
<keyword evidence="11" id="KW-0594">Phospholipid biosynthesis</keyword>
<dbReference type="PROSITE" id="PS50146">
    <property type="entry name" value="DAGK"/>
    <property type="match status" value="1"/>
</dbReference>
<gene>
    <name evidence="14" type="ORF">SAMN02745207_01285</name>
</gene>
<evidence type="ECO:0000256" key="8">
    <source>
        <dbReference type="ARBA" id="ARBA00022840"/>
    </source>
</evidence>
<dbReference type="Gene3D" id="3.40.50.10330">
    <property type="entry name" value="Probable inorganic polyphosphate/atp-NAD kinase, domain 1"/>
    <property type="match status" value="1"/>
</dbReference>
<dbReference type="OrthoDB" id="9786026at2"/>
<evidence type="ECO:0000256" key="6">
    <source>
        <dbReference type="ARBA" id="ARBA00022741"/>
    </source>
</evidence>
<dbReference type="PANTHER" id="PTHR12358">
    <property type="entry name" value="SPHINGOSINE KINASE"/>
    <property type="match status" value="1"/>
</dbReference>
<evidence type="ECO:0000256" key="7">
    <source>
        <dbReference type="ARBA" id="ARBA00022777"/>
    </source>
</evidence>
<keyword evidence="9" id="KW-0460">Magnesium</keyword>
<evidence type="ECO:0000256" key="2">
    <source>
        <dbReference type="ARBA" id="ARBA00005983"/>
    </source>
</evidence>
<keyword evidence="6" id="KW-0547">Nucleotide-binding</keyword>
<dbReference type="InterPro" id="IPR005218">
    <property type="entry name" value="Diacylglycerol/lipid_kinase"/>
</dbReference>
<dbReference type="Gene3D" id="2.60.200.40">
    <property type="match status" value="1"/>
</dbReference>